<keyword evidence="2" id="KW-1185">Reference proteome</keyword>
<protein>
    <submittedName>
        <fullName evidence="1">LRR receptor-like serine/threonine-protein kinase</fullName>
    </submittedName>
</protein>
<accession>A0ACC0IGX9</accession>
<evidence type="ECO:0000313" key="2">
    <source>
        <dbReference type="Proteomes" id="UP001060215"/>
    </source>
</evidence>
<evidence type="ECO:0000313" key="1">
    <source>
        <dbReference type="EMBL" id="KAI8024616.1"/>
    </source>
</evidence>
<sequence length="87" mass="9827">MEVLHWRFLKDMKSLNLLILRNNNISGSIPSNITMDLIFNKLTGQIPDSLFNLSSLSYLFLGNNKLTGILPAQKSTSLLNIDLSYNE</sequence>
<organism evidence="1 2">
    <name type="scientific">Camellia lanceoleosa</name>
    <dbReference type="NCBI Taxonomy" id="1840588"/>
    <lineage>
        <taxon>Eukaryota</taxon>
        <taxon>Viridiplantae</taxon>
        <taxon>Streptophyta</taxon>
        <taxon>Embryophyta</taxon>
        <taxon>Tracheophyta</taxon>
        <taxon>Spermatophyta</taxon>
        <taxon>Magnoliopsida</taxon>
        <taxon>eudicotyledons</taxon>
        <taxon>Gunneridae</taxon>
        <taxon>Pentapetalae</taxon>
        <taxon>asterids</taxon>
        <taxon>Ericales</taxon>
        <taxon>Theaceae</taxon>
        <taxon>Camellia</taxon>
    </lineage>
</organism>
<name>A0ACC0IGX9_9ERIC</name>
<dbReference type="Proteomes" id="UP001060215">
    <property type="component" value="Chromosome 3"/>
</dbReference>
<proteinExistence type="predicted"/>
<dbReference type="EMBL" id="CM045760">
    <property type="protein sequence ID" value="KAI8024616.1"/>
    <property type="molecule type" value="Genomic_DNA"/>
</dbReference>
<reference evidence="1 2" key="1">
    <citation type="journal article" date="2022" name="Plant J.">
        <title>Chromosome-level genome of Camellia lanceoleosa provides a valuable resource for understanding genome evolution and self-incompatibility.</title>
        <authorList>
            <person name="Gong W."/>
            <person name="Xiao S."/>
            <person name="Wang L."/>
            <person name="Liao Z."/>
            <person name="Chang Y."/>
            <person name="Mo W."/>
            <person name="Hu G."/>
            <person name="Li W."/>
            <person name="Zhao G."/>
            <person name="Zhu H."/>
            <person name="Hu X."/>
            <person name="Ji K."/>
            <person name="Xiang X."/>
            <person name="Song Q."/>
            <person name="Yuan D."/>
            <person name="Jin S."/>
            <person name="Zhang L."/>
        </authorList>
    </citation>
    <scope>NUCLEOTIDE SEQUENCE [LARGE SCALE GENOMIC DNA]</scope>
    <source>
        <strain evidence="1">SQ_2022a</strain>
    </source>
</reference>
<comment type="caution">
    <text evidence="1">The sequence shown here is derived from an EMBL/GenBank/DDBJ whole genome shotgun (WGS) entry which is preliminary data.</text>
</comment>
<gene>
    <name evidence="1" type="ORF">LOK49_LG02G01314</name>
</gene>